<dbReference type="Proteomes" id="UP000176634">
    <property type="component" value="Unassembled WGS sequence"/>
</dbReference>
<evidence type="ECO:0000313" key="3">
    <source>
        <dbReference type="Proteomes" id="UP000176634"/>
    </source>
</evidence>
<gene>
    <name evidence="2" type="ORF">A2563_02355</name>
</gene>
<organism evidence="2 3">
    <name type="scientific">Candidatus Magasanikbacteria bacterium RIFOXYD1_FULL_40_23</name>
    <dbReference type="NCBI Taxonomy" id="1798705"/>
    <lineage>
        <taxon>Bacteria</taxon>
        <taxon>Candidatus Magasanikiibacteriota</taxon>
    </lineage>
</organism>
<feature type="domain" description="DUF1653" evidence="1">
    <location>
        <begin position="5"/>
        <end position="67"/>
    </location>
</feature>
<reference evidence="2 3" key="1">
    <citation type="journal article" date="2016" name="Nat. Commun.">
        <title>Thousands of microbial genomes shed light on interconnected biogeochemical processes in an aquifer system.</title>
        <authorList>
            <person name="Anantharaman K."/>
            <person name="Brown C.T."/>
            <person name="Hug L.A."/>
            <person name="Sharon I."/>
            <person name="Castelle C.J."/>
            <person name="Probst A.J."/>
            <person name="Thomas B.C."/>
            <person name="Singh A."/>
            <person name="Wilkins M.J."/>
            <person name="Karaoz U."/>
            <person name="Brodie E.L."/>
            <person name="Williams K.H."/>
            <person name="Hubbard S.S."/>
            <person name="Banfield J.F."/>
        </authorList>
    </citation>
    <scope>NUCLEOTIDE SEQUENCE [LARGE SCALE GENOMIC DNA]</scope>
</reference>
<accession>A0A1F6PB81</accession>
<comment type="caution">
    <text evidence="2">The sequence shown here is derived from an EMBL/GenBank/DDBJ whole genome shotgun (WGS) entry which is preliminary data.</text>
</comment>
<proteinExistence type="predicted"/>
<dbReference type="EMBL" id="MFRA01000001">
    <property type="protein sequence ID" value="OGH93427.1"/>
    <property type="molecule type" value="Genomic_DNA"/>
</dbReference>
<protein>
    <recommendedName>
        <fullName evidence="1">DUF1653 domain-containing protein</fullName>
    </recommendedName>
</protein>
<dbReference type="Gene3D" id="2.30.30.320">
    <property type="entry name" value="DUF1653-like domain"/>
    <property type="match status" value="1"/>
</dbReference>
<dbReference type="InterPro" id="IPR037135">
    <property type="entry name" value="DUF1653-like_dom_sf"/>
</dbReference>
<sequence length="70" mass="8285">MLKLGKYRHYKQKEYEVIGVGKIEATLEDVVIYRPLYSSEHSMWVRPLSVFTENVEVDGKTMPRFEYIGE</sequence>
<evidence type="ECO:0000313" key="2">
    <source>
        <dbReference type="EMBL" id="OGH93427.1"/>
    </source>
</evidence>
<dbReference type="STRING" id="1798705.A2563_02355"/>
<dbReference type="Pfam" id="PF07866">
    <property type="entry name" value="DUF1653"/>
    <property type="match status" value="1"/>
</dbReference>
<dbReference type="AlphaFoldDB" id="A0A1F6PB81"/>
<dbReference type="InterPro" id="IPR023387">
    <property type="entry name" value="DUF1653-like_dom"/>
</dbReference>
<evidence type="ECO:0000259" key="1">
    <source>
        <dbReference type="Pfam" id="PF07866"/>
    </source>
</evidence>
<name>A0A1F6PB81_9BACT</name>